<dbReference type="EMBL" id="MUXU01000039">
    <property type="protein sequence ID" value="OOR89455.1"/>
    <property type="molecule type" value="Genomic_DNA"/>
</dbReference>
<evidence type="ECO:0000259" key="1">
    <source>
        <dbReference type="Pfam" id="PF17171"/>
    </source>
</evidence>
<organism evidence="2 4">
    <name type="scientific">Moraxella caviae</name>
    <dbReference type="NCBI Taxonomy" id="34060"/>
    <lineage>
        <taxon>Bacteria</taxon>
        <taxon>Pseudomonadati</taxon>
        <taxon>Pseudomonadota</taxon>
        <taxon>Gammaproteobacteria</taxon>
        <taxon>Moraxellales</taxon>
        <taxon>Moraxellaceae</taxon>
        <taxon>Moraxella</taxon>
    </lineage>
</organism>
<dbReference type="InterPro" id="IPR050931">
    <property type="entry name" value="Mito_Protein_Transport_Metaxin"/>
</dbReference>
<gene>
    <name evidence="2" type="ORF">B0181_07205</name>
    <name evidence="3" type="ORF">NCTC10293_00131</name>
</gene>
<accession>A0A1T0A149</accession>
<dbReference type="SUPFAM" id="SSF47616">
    <property type="entry name" value="GST C-terminal domain-like"/>
    <property type="match status" value="1"/>
</dbReference>
<dbReference type="CDD" id="cd03193">
    <property type="entry name" value="GST_C_Metaxin"/>
    <property type="match status" value="1"/>
</dbReference>
<dbReference type="Gene3D" id="1.20.1050.10">
    <property type="match status" value="1"/>
</dbReference>
<evidence type="ECO:0000313" key="4">
    <source>
        <dbReference type="Proteomes" id="UP000190435"/>
    </source>
</evidence>
<dbReference type="PANTHER" id="PTHR12289">
    <property type="entry name" value="METAXIN RELATED"/>
    <property type="match status" value="1"/>
</dbReference>
<sequence>MLEERTYWAGVYAHFLDPAGEDFVLNEMFGGVPVEVKTEIVKAMRKNVRQEMIGHGIGRHSKAQIYAFAQADVEAVLQFMGDKDFFFGSEPTTIDATIAGLFANWLACDFDWALKDFIKAQPQIAEYMKRFGCAVFGRELR</sequence>
<name>A0A1T0A149_9GAMM</name>
<dbReference type="Proteomes" id="UP000255279">
    <property type="component" value="Unassembled WGS sequence"/>
</dbReference>
<feature type="domain" description="Metaxin glutathione S-transferase" evidence="1">
    <location>
        <begin position="69"/>
        <end position="130"/>
    </location>
</feature>
<protein>
    <recommendedName>
        <fullName evidence="1">Metaxin glutathione S-transferase domain-containing protein</fullName>
    </recommendedName>
</protein>
<dbReference type="PANTHER" id="PTHR12289:SF41">
    <property type="entry name" value="FAILED AXON CONNECTIONS-RELATED"/>
    <property type="match status" value="1"/>
</dbReference>
<reference evidence="3 5" key="2">
    <citation type="submission" date="2018-06" db="EMBL/GenBank/DDBJ databases">
        <authorList>
            <consortium name="Pathogen Informatics"/>
            <person name="Doyle S."/>
        </authorList>
    </citation>
    <scope>NUCLEOTIDE SEQUENCE [LARGE SCALE GENOMIC DNA]</scope>
    <source>
        <strain evidence="3 5">NCTC10293</strain>
    </source>
</reference>
<dbReference type="AlphaFoldDB" id="A0A1T0A149"/>
<proteinExistence type="predicted"/>
<dbReference type="EMBL" id="UGQE01000001">
    <property type="protein sequence ID" value="STZ09821.1"/>
    <property type="molecule type" value="Genomic_DNA"/>
</dbReference>
<dbReference type="Pfam" id="PF17171">
    <property type="entry name" value="GST_C_6"/>
    <property type="match status" value="1"/>
</dbReference>
<evidence type="ECO:0000313" key="2">
    <source>
        <dbReference type="EMBL" id="OOR89455.1"/>
    </source>
</evidence>
<keyword evidence="4" id="KW-1185">Reference proteome</keyword>
<dbReference type="Proteomes" id="UP000190435">
    <property type="component" value="Unassembled WGS sequence"/>
</dbReference>
<dbReference type="STRING" id="34060.B0181_07205"/>
<dbReference type="InterPro" id="IPR036282">
    <property type="entry name" value="Glutathione-S-Trfase_C_sf"/>
</dbReference>
<dbReference type="RefSeq" id="WP_078276827.1">
    <property type="nucleotide sequence ID" value="NZ_MUXU01000039.1"/>
</dbReference>
<evidence type="ECO:0000313" key="3">
    <source>
        <dbReference type="EMBL" id="STZ09821.1"/>
    </source>
</evidence>
<dbReference type="InterPro" id="IPR033468">
    <property type="entry name" value="Metaxin_GST"/>
</dbReference>
<dbReference type="OrthoDB" id="9810080at2"/>
<reference evidence="2 4" key="1">
    <citation type="submission" date="2017-02" db="EMBL/GenBank/DDBJ databases">
        <title>Draft genome sequence of Moraxella caviae CCUG 355 type strain.</title>
        <authorList>
            <person name="Engstrom-Jakobsson H."/>
            <person name="Salva-Serra F."/>
            <person name="Thorell K."/>
            <person name="Gonzales-Siles L."/>
            <person name="Karlsson R."/>
            <person name="Boulund F."/>
            <person name="Engstrand L."/>
            <person name="Moore E."/>
        </authorList>
    </citation>
    <scope>NUCLEOTIDE SEQUENCE [LARGE SCALE GENOMIC DNA]</scope>
    <source>
        <strain evidence="2 4">CCUG 355</strain>
    </source>
</reference>
<evidence type="ECO:0000313" key="5">
    <source>
        <dbReference type="Proteomes" id="UP000255279"/>
    </source>
</evidence>